<proteinExistence type="predicted"/>
<organism evidence="2 3">
    <name type="scientific">Salinicoccus roseus</name>
    <dbReference type="NCBI Taxonomy" id="45670"/>
    <lineage>
        <taxon>Bacteria</taxon>
        <taxon>Bacillati</taxon>
        <taxon>Bacillota</taxon>
        <taxon>Bacilli</taxon>
        <taxon>Bacillales</taxon>
        <taxon>Staphylococcaceae</taxon>
        <taxon>Salinicoccus</taxon>
    </lineage>
</organism>
<gene>
    <name evidence="2" type="ORF">SN16_11185</name>
</gene>
<keyword evidence="1" id="KW-0812">Transmembrane</keyword>
<dbReference type="AlphaFoldDB" id="A0A0C2E3R1"/>
<dbReference type="EMBL" id="JXII01000009">
    <property type="protein sequence ID" value="KIH70057.1"/>
    <property type="molecule type" value="Genomic_DNA"/>
</dbReference>
<accession>A0A0C2E3R1</accession>
<evidence type="ECO:0000256" key="1">
    <source>
        <dbReference type="SAM" id="Phobius"/>
    </source>
</evidence>
<keyword evidence="1" id="KW-0472">Membrane</keyword>
<evidence type="ECO:0000313" key="3">
    <source>
        <dbReference type="Proteomes" id="UP000031546"/>
    </source>
</evidence>
<comment type="caution">
    <text evidence="2">The sequence shown here is derived from an EMBL/GenBank/DDBJ whole genome shotgun (WGS) entry which is preliminary data.</text>
</comment>
<name>A0A0C2E3R1_9STAP</name>
<reference evidence="2 3" key="1">
    <citation type="submission" date="2015-01" db="EMBL/GenBank/DDBJ databases">
        <title>Genome sequences of high lactate-tolerant strain Salinicoccus roseus W12 with industrial interest.</title>
        <authorList>
            <person name="Wang H."/>
            <person name="Yu B."/>
        </authorList>
    </citation>
    <scope>NUCLEOTIDE SEQUENCE [LARGE SCALE GENOMIC DNA]</scope>
    <source>
        <strain evidence="2 3">W12</strain>
    </source>
</reference>
<keyword evidence="1" id="KW-1133">Transmembrane helix</keyword>
<dbReference type="STRING" id="45670.SN16_11185"/>
<protein>
    <submittedName>
        <fullName evidence="2">Uncharacterized protein</fullName>
    </submittedName>
</protein>
<feature type="transmembrane region" description="Helical" evidence="1">
    <location>
        <begin position="6"/>
        <end position="23"/>
    </location>
</feature>
<evidence type="ECO:0000313" key="2">
    <source>
        <dbReference type="EMBL" id="KIH70057.1"/>
    </source>
</evidence>
<sequence>MILILISYLSIFGIIGFTLHYAYQNWVPTAIHNIKIIFTKIKTDFKGAMGGTVIEDQKK</sequence>
<dbReference type="Proteomes" id="UP000031546">
    <property type="component" value="Unassembled WGS sequence"/>
</dbReference>